<dbReference type="SUPFAM" id="SSF54001">
    <property type="entry name" value="Cysteine proteinases"/>
    <property type="match status" value="1"/>
</dbReference>
<evidence type="ECO:0000313" key="4">
    <source>
        <dbReference type="EMBL" id="CZR52453.1"/>
    </source>
</evidence>
<feature type="compositionally biased region" description="Polar residues" evidence="1">
    <location>
        <begin position="250"/>
        <end position="260"/>
    </location>
</feature>
<feature type="compositionally biased region" description="Basic residues" evidence="1">
    <location>
        <begin position="567"/>
        <end position="576"/>
    </location>
</feature>
<keyword evidence="4" id="KW-0378">Hydrolase</keyword>
<evidence type="ECO:0000259" key="3">
    <source>
        <dbReference type="PROSITE" id="PS50235"/>
    </source>
</evidence>
<feature type="domain" description="Rhodanese" evidence="2">
    <location>
        <begin position="409"/>
        <end position="534"/>
    </location>
</feature>
<dbReference type="Pfam" id="PF00443">
    <property type="entry name" value="UCH"/>
    <property type="match status" value="1"/>
</dbReference>
<evidence type="ECO:0000259" key="2">
    <source>
        <dbReference type="PROSITE" id="PS50206"/>
    </source>
</evidence>
<reference evidence="4 5" key="1">
    <citation type="submission" date="2016-03" db="EMBL/GenBank/DDBJ databases">
        <authorList>
            <person name="Ploux O."/>
        </authorList>
    </citation>
    <scope>NUCLEOTIDE SEQUENCE [LARGE SCALE GENOMIC DNA]</scope>
    <source>
        <strain evidence="4 5">UAMH 11012</strain>
    </source>
</reference>
<protein>
    <submittedName>
        <fullName evidence="4">Related to ubiquitin carboxyl-terminal hydrolase</fullName>
    </submittedName>
</protein>
<gene>
    <name evidence="4" type="ORF">PAC_02330</name>
</gene>
<dbReference type="InterPro" id="IPR018200">
    <property type="entry name" value="USP_CS"/>
</dbReference>
<dbReference type="OrthoDB" id="292964at2759"/>
<evidence type="ECO:0000256" key="1">
    <source>
        <dbReference type="SAM" id="MobiDB-lite"/>
    </source>
</evidence>
<organism evidence="4 5">
    <name type="scientific">Phialocephala subalpina</name>
    <dbReference type="NCBI Taxonomy" id="576137"/>
    <lineage>
        <taxon>Eukaryota</taxon>
        <taxon>Fungi</taxon>
        <taxon>Dikarya</taxon>
        <taxon>Ascomycota</taxon>
        <taxon>Pezizomycotina</taxon>
        <taxon>Leotiomycetes</taxon>
        <taxon>Helotiales</taxon>
        <taxon>Mollisiaceae</taxon>
        <taxon>Phialocephala</taxon>
        <taxon>Phialocephala fortinii species complex</taxon>
    </lineage>
</organism>
<dbReference type="InterPro" id="IPR028889">
    <property type="entry name" value="USP"/>
</dbReference>
<feature type="compositionally biased region" description="Polar residues" evidence="1">
    <location>
        <begin position="361"/>
        <end position="390"/>
    </location>
</feature>
<dbReference type="Gene3D" id="3.40.250.10">
    <property type="entry name" value="Rhodanese-like domain"/>
    <property type="match status" value="1"/>
</dbReference>
<dbReference type="CDD" id="cd02257">
    <property type="entry name" value="Peptidase_C19"/>
    <property type="match status" value="1"/>
</dbReference>
<feature type="region of interest" description="Disordered" evidence="1">
    <location>
        <begin position="250"/>
        <end position="271"/>
    </location>
</feature>
<sequence>MSPVAVGSPHTRAFSVDTGRPVDMPPNGTRTNGVDGLKGANRVFAHLDDLVSAKPNVDINSPLRTILQQGEMLAKQAETHLDFKRPDIALQEYVRAAVIAVEIVPRHKDYPSLQTDRGELHRLYTGLNKRINSQHEKFAEVKTAIKENNARSGVVPASKLGTPLTAPNGAVGMHAQPQSAAGGHMNGHTGPVSSLKRSAPPIQPKPDSLHGRTISHGGGGNVSDLAARFARLQNNGSVQDPRIKTRPISISESTITNGSPSARPESKSSMVRPLGPREFPSVPHTQPRAVKIPLDVTIPGMPRPPDAIHHSPLRAVENPETVNLPSSVSRNPSYLGNGRKNSAPPISTVGPSPYVFDNRSEYFSSPAHTSNDNIAQAQTRRNPPSLPSSTSISAEELMGYLKYGQQALKLLIVDLRNREDFESGHIMAQCIICVEPITLRTGISGEELEDSMIIATNFEQDLFERRQEFDLVVFYDQSSTSIKSTSHGKDTDSVLRDFAAAVYDYGYEKRLTRHPVLLAGGLDAWIDLLGPNSLRTSGGAGGSSGLAIVSGSSHKRLAPRPQASSILRRRTRPSRLKSREEEKKWADALHNDNTITDVEMVDTPISEELVYARTTEDFFRRFPELPAQESMVSPIATPASQFQRELDSVMPRPPARPAPALPRQRSSGITEKGPTMHYAHSAGQSISNLVTQRGRTGLENPGNLCYMNAALQGISATSILREFLINFGSTTAPVPMKGKETAAPMQLMTKYLGNLLMHMWSGQYNFLTPKTYRGYVNALHSTSTHDANLSEKLRVHAFGGISRQHDSSEFLMWLIDVMDDELNPLRSVNEKLITDQEAEEDWGQTPEIVAAQNGWANRTVNERSFLTMKMKSMVQVDTACSRSECDYRRRVYVLRTWLDVILVESKTPVTLLSILTNYVGGVINELEFRCEKCYGKVSPASKGHQTFKLARIPDVLAVNIGRFGYVEETNTTFKVTTTVTFPETLDLTSLFISTQGGNINGLDHEFQPPFLYDVVSVTTHAGNQLNSGHYWTTSRNPATPSGPGARWQKFNDSYVTDENFSSTQSGTATWVFLQRQRTW</sequence>
<proteinExistence type="predicted"/>
<dbReference type="GO" id="GO:0005634">
    <property type="term" value="C:nucleus"/>
    <property type="evidence" value="ECO:0007669"/>
    <property type="project" value="TreeGrafter"/>
</dbReference>
<dbReference type="SUPFAM" id="SSF52821">
    <property type="entry name" value="Rhodanese/Cell cycle control phosphatase"/>
    <property type="match status" value="1"/>
</dbReference>
<dbReference type="InterPro" id="IPR001394">
    <property type="entry name" value="Peptidase_C19_UCH"/>
</dbReference>
<dbReference type="SMART" id="SM00450">
    <property type="entry name" value="RHOD"/>
    <property type="match status" value="1"/>
</dbReference>
<name>A0A1L7WI54_9HELO</name>
<dbReference type="PROSITE" id="PS00972">
    <property type="entry name" value="USP_1"/>
    <property type="match status" value="1"/>
</dbReference>
<feature type="region of interest" description="Disordered" evidence="1">
    <location>
        <begin position="322"/>
        <end position="347"/>
    </location>
</feature>
<dbReference type="EMBL" id="FJOG01000002">
    <property type="protein sequence ID" value="CZR52453.1"/>
    <property type="molecule type" value="Genomic_DNA"/>
</dbReference>
<dbReference type="GO" id="GO:0016579">
    <property type="term" value="P:protein deubiquitination"/>
    <property type="evidence" value="ECO:0007669"/>
    <property type="project" value="InterPro"/>
</dbReference>
<evidence type="ECO:0000313" key="5">
    <source>
        <dbReference type="Proteomes" id="UP000184330"/>
    </source>
</evidence>
<dbReference type="PROSITE" id="PS50206">
    <property type="entry name" value="RHODANESE_3"/>
    <property type="match status" value="1"/>
</dbReference>
<feature type="region of interest" description="Disordered" evidence="1">
    <location>
        <begin position="650"/>
        <end position="672"/>
    </location>
</feature>
<feature type="compositionally biased region" description="Polar residues" evidence="1">
    <location>
        <begin position="322"/>
        <end position="334"/>
    </location>
</feature>
<dbReference type="GO" id="GO:0004843">
    <property type="term" value="F:cysteine-type deubiquitinase activity"/>
    <property type="evidence" value="ECO:0007669"/>
    <property type="project" value="InterPro"/>
</dbReference>
<dbReference type="GO" id="GO:0005829">
    <property type="term" value="C:cytosol"/>
    <property type="evidence" value="ECO:0007669"/>
    <property type="project" value="TreeGrafter"/>
</dbReference>
<feature type="region of interest" description="Disordered" evidence="1">
    <location>
        <begin position="551"/>
        <end position="583"/>
    </location>
</feature>
<feature type="compositionally biased region" description="Pro residues" evidence="1">
    <location>
        <begin position="651"/>
        <end position="660"/>
    </location>
</feature>
<dbReference type="InterPro" id="IPR036873">
    <property type="entry name" value="Rhodanese-like_dom_sf"/>
</dbReference>
<dbReference type="Proteomes" id="UP000184330">
    <property type="component" value="Unassembled WGS sequence"/>
</dbReference>
<dbReference type="InterPro" id="IPR001763">
    <property type="entry name" value="Rhodanese-like_dom"/>
</dbReference>
<dbReference type="STRING" id="576137.A0A1L7WI54"/>
<accession>A0A1L7WI54</accession>
<dbReference type="PANTHER" id="PTHR24006">
    <property type="entry name" value="UBIQUITIN CARBOXYL-TERMINAL HYDROLASE"/>
    <property type="match status" value="1"/>
</dbReference>
<dbReference type="AlphaFoldDB" id="A0A1L7WI54"/>
<dbReference type="InterPro" id="IPR038765">
    <property type="entry name" value="Papain-like_cys_pep_sf"/>
</dbReference>
<feature type="region of interest" description="Disordered" evidence="1">
    <location>
        <begin position="1"/>
        <end position="35"/>
    </location>
</feature>
<feature type="region of interest" description="Disordered" evidence="1">
    <location>
        <begin position="360"/>
        <end position="390"/>
    </location>
</feature>
<dbReference type="Gene3D" id="3.90.70.10">
    <property type="entry name" value="Cysteine proteinases"/>
    <property type="match status" value="1"/>
</dbReference>
<feature type="domain" description="USP" evidence="3">
    <location>
        <begin position="696"/>
        <end position="1076"/>
    </location>
</feature>
<dbReference type="PROSITE" id="PS50235">
    <property type="entry name" value="USP_3"/>
    <property type="match status" value="1"/>
</dbReference>
<dbReference type="InterPro" id="IPR050164">
    <property type="entry name" value="Peptidase_C19"/>
</dbReference>
<feature type="region of interest" description="Disordered" evidence="1">
    <location>
        <begin position="179"/>
        <end position="206"/>
    </location>
</feature>
<keyword evidence="5" id="KW-1185">Reference proteome</keyword>